<evidence type="ECO:0000313" key="3">
    <source>
        <dbReference type="Proteomes" id="UP000196138"/>
    </source>
</evidence>
<sequence length="246" mass="27077">MDLLAEYPINDVGRDFAVGDIHGHFGALLQGLRAMGFDARRDRLFSVGDLIDRGPDSAQVLNWLGKPWFHAIRGNHEAMAIAAVQGGAEDALFHARHGGAWLQALPLAQRQQVAERLQALPLALEVATHAGPVALVHADLPSDDWPAFADDLRNRSLSRHDEMTCLWSTARHAHRYAAPVRQLRALVHGHLTVPQMETLGNVHYIDTHHSLLPASEAGHFTFLDLATLTAHAGPGGNWRKIPARYR</sequence>
<keyword evidence="3" id="KW-1185">Reference proteome</keyword>
<dbReference type="Pfam" id="PF00149">
    <property type="entry name" value="Metallophos"/>
    <property type="match status" value="1"/>
</dbReference>
<dbReference type="InterPro" id="IPR029052">
    <property type="entry name" value="Metallo-depent_PP-like"/>
</dbReference>
<gene>
    <name evidence="2" type="ORF">CCO03_02055</name>
</gene>
<dbReference type="GO" id="GO:0005737">
    <property type="term" value="C:cytoplasm"/>
    <property type="evidence" value="ECO:0007669"/>
    <property type="project" value="TreeGrafter"/>
</dbReference>
<dbReference type="Gene3D" id="3.60.21.10">
    <property type="match status" value="1"/>
</dbReference>
<dbReference type="KEGG" id="cser:CCO03_02055"/>
<dbReference type="PANTHER" id="PTHR42850">
    <property type="entry name" value="METALLOPHOSPHOESTERASE"/>
    <property type="match status" value="1"/>
</dbReference>
<dbReference type="InterPro" id="IPR050126">
    <property type="entry name" value="Ap4A_hydrolase"/>
</dbReference>
<reference evidence="2 3" key="1">
    <citation type="submission" date="2017-05" db="EMBL/GenBank/DDBJ databases">
        <authorList>
            <person name="Song R."/>
            <person name="Chenine A.L."/>
            <person name="Ruprecht R.M."/>
        </authorList>
    </citation>
    <scope>NUCLEOTIDE SEQUENCE [LARGE SCALE GENOMIC DNA]</scope>
    <source>
        <strain evidence="2 3">DSM 26136</strain>
    </source>
</reference>
<dbReference type="AlphaFoldDB" id="A0A1Y0ESD4"/>
<dbReference type="SUPFAM" id="SSF56300">
    <property type="entry name" value="Metallo-dependent phosphatases"/>
    <property type="match status" value="1"/>
</dbReference>
<dbReference type="PANTHER" id="PTHR42850:SF4">
    <property type="entry name" value="ZINC-DEPENDENT ENDOPOLYPHOSPHATASE"/>
    <property type="match status" value="1"/>
</dbReference>
<dbReference type="EMBL" id="CP021455">
    <property type="protein sequence ID" value="ARU06584.1"/>
    <property type="molecule type" value="Genomic_DNA"/>
</dbReference>
<organism evidence="2 3">
    <name type="scientific">Comamonas serinivorans</name>
    <dbReference type="NCBI Taxonomy" id="1082851"/>
    <lineage>
        <taxon>Bacteria</taxon>
        <taxon>Pseudomonadati</taxon>
        <taxon>Pseudomonadota</taxon>
        <taxon>Betaproteobacteria</taxon>
        <taxon>Burkholderiales</taxon>
        <taxon>Comamonadaceae</taxon>
        <taxon>Comamonas</taxon>
    </lineage>
</organism>
<dbReference type="Proteomes" id="UP000196138">
    <property type="component" value="Chromosome"/>
</dbReference>
<dbReference type="PROSITE" id="PS00125">
    <property type="entry name" value="SER_THR_PHOSPHATASE"/>
    <property type="match status" value="1"/>
</dbReference>
<dbReference type="GO" id="GO:0008803">
    <property type="term" value="F:bis(5'-nucleosyl)-tetraphosphatase (symmetrical) activity"/>
    <property type="evidence" value="ECO:0007669"/>
    <property type="project" value="TreeGrafter"/>
</dbReference>
<protein>
    <recommendedName>
        <fullName evidence="1">Serine/threonine specific protein phosphatases domain-containing protein</fullName>
    </recommendedName>
</protein>
<dbReference type="InterPro" id="IPR004843">
    <property type="entry name" value="Calcineurin-like_PHP"/>
</dbReference>
<dbReference type="InterPro" id="IPR006186">
    <property type="entry name" value="Ser/Thr-sp_prot-phosphatase"/>
</dbReference>
<dbReference type="OrthoDB" id="5296354at2"/>
<dbReference type="GO" id="GO:0110154">
    <property type="term" value="P:RNA decapping"/>
    <property type="evidence" value="ECO:0007669"/>
    <property type="project" value="TreeGrafter"/>
</dbReference>
<evidence type="ECO:0000313" key="2">
    <source>
        <dbReference type="EMBL" id="ARU06584.1"/>
    </source>
</evidence>
<name>A0A1Y0ESD4_9BURK</name>
<dbReference type="RefSeq" id="WP_087283976.1">
    <property type="nucleotide sequence ID" value="NZ_CP021455.1"/>
</dbReference>
<dbReference type="GO" id="GO:0016791">
    <property type="term" value="F:phosphatase activity"/>
    <property type="evidence" value="ECO:0007669"/>
    <property type="project" value="TreeGrafter"/>
</dbReference>
<evidence type="ECO:0000259" key="1">
    <source>
        <dbReference type="PROSITE" id="PS00125"/>
    </source>
</evidence>
<proteinExistence type="predicted"/>
<feature type="domain" description="Serine/threonine specific protein phosphatases" evidence="1">
    <location>
        <begin position="72"/>
        <end position="77"/>
    </location>
</feature>
<accession>A0A1Y0ESD4</accession>